<evidence type="ECO:0000313" key="2">
    <source>
        <dbReference type="Proteomes" id="UP001589654"/>
    </source>
</evidence>
<reference evidence="1 2" key="1">
    <citation type="submission" date="2024-09" db="EMBL/GenBank/DDBJ databases">
        <authorList>
            <person name="Sun Q."/>
            <person name="Mori K."/>
        </authorList>
    </citation>
    <scope>NUCLEOTIDE SEQUENCE [LARGE SCALE GENOMIC DNA]</scope>
    <source>
        <strain evidence="1 2">CECT 7682</strain>
    </source>
</reference>
<organism evidence="1 2">
    <name type="scientific">Echinicola jeungdonensis</name>
    <dbReference type="NCBI Taxonomy" id="709343"/>
    <lineage>
        <taxon>Bacteria</taxon>
        <taxon>Pseudomonadati</taxon>
        <taxon>Bacteroidota</taxon>
        <taxon>Cytophagia</taxon>
        <taxon>Cytophagales</taxon>
        <taxon>Cyclobacteriaceae</taxon>
        <taxon>Echinicola</taxon>
    </lineage>
</organism>
<evidence type="ECO:0000313" key="1">
    <source>
        <dbReference type="EMBL" id="MFB9212571.1"/>
    </source>
</evidence>
<name>A0ABV5J6W1_9BACT</name>
<comment type="caution">
    <text evidence="1">The sequence shown here is derived from an EMBL/GenBank/DDBJ whole genome shotgun (WGS) entry which is preliminary data.</text>
</comment>
<proteinExistence type="predicted"/>
<dbReference type="Proteomes" id="UP001589654">
    <property type="component" value="Unassembled WGS sequence"/>
</dbReference>
<sequence length="103" mass="12360">MTKFPELSLMLYLFNMFESPDYPKPLDEALFENWLEQGHDKKICYNYLLIIWDVLDQEYKPAYIEELQELESYERYPNNYGQEGLVAVFDLYSASRLVLDARD</sequence>
<protein>
    <submittedName>
        <fullName evidence="1">Uncharacterized protein</fullName>
    </submittedName>
</protein>
<keyword evidence="2" id="KW-1185">Reference proteome</keyword>
<accession>A0ABV5J6W1</accession>
<dbReference type="EMBL" id="JBHMEW010000062">
    <property type="protein sequence ID" value="MFB9212571.1"/>
    <property type="molecule type" value="Genomic_DNA"/>
</dbReference>
<gene>
    <name evidence="1" type="ORF">ACFFUR_12200</name>
</gene>
<dbReference type="RefSeq" id="WP_290249369.1">
    <property type="nucleotide sequence ID" value="NZ_JAUFQT010000002.1"/>
</dbReference>